<gene>
    <name evidence="2" type="ordered locus">Mhun_2729</name>
</gene>
<dbReference type="eggNOG" id="arCOG09587">
    <property type="taxonomic scope" value="Archaea"/>
</dbReference>
<dbReference type="Proteomes" id="UP000001941">
    <property type="component" value="Chromosome"/>
</dbReference>
<proteinExistence type="predicted"/>
<evidence type="ECO:0000313" key="3">
    <source>
        <dbReference type="Proteomes" id="UP000001941"/>
    </source>
</evidence>
<evidence type="ECO:0000313" key="2">
    <source>
        <dbReference type="EMBL" id="ABD42424.1"/>
    </source>
</evidence>
<feature type="coiled-coil region" evidence="1">
    <location>
        <begin position="20"/>
        <end position="69"/>
    </location>
</feature>
<dbReference type="EMBL" id="CP000254">
    <property type="protein sequence ID" value="ABD42424.1"/>
    <property type="molecule type" value="Genomic_DNA"/>
</dbReference>
<reference evidence="3" key="1">
    <citation type="journal article" date="2016" name="Stand. Genomic Sci.">
        <title>Complete genome sequence of Methanospirillum hungatei type strain JF1.</title>
        <authorList>
            <person name="Gunsalus R.P."/>
            <person name="Cook L.E."/>
            <person name="Crable B."/>
            <person name="Rohlin L."/>
            <person name="McDonald E."/>
            <person name="Mouttaki H."/>
            <person name="Sieber J.R."/>
            <person name="Poweleit N."/>
            <person name="Zhou H."/>
            <person name="Lapidus A.L."/>
            <person name="Daligault H.E."/>
            <person name="Land M."/>
            <person name="Gilna P."/>
            <person name="Ivanova N."/>
            <person name="Kyrpides N."/>
            <person name="Culley D.E."/>
            <person name="McInerney M.J."/>
        </authorList>
    </citation>
    <scope>NUCLEOTIDE SEQUENCE [LARGE SCALE GENOMIC DNA]</scope>
    <source>
        <strain evidence="3">ATCC 27890 / DSM 864 / NBRC 100397 / JF-1</strain>
    </source>
</reference>
<dbReference type="GeneID" id="3922202"/>
<organism evidence="2 3">
    <name type="scientific">Methanospirillum hungatei JF-1 (strain ATCC 27890 / DSM 864 / NBRC 100397 / JF-1)</name>
    <dbReference type="NCBI Taxonomy" id="323259"/>
    <lineage>
        <taxon>Archaea</taxon>
        <taxon>Methanobacteriati</taxon>
        <taxon>Methanobacteriota</taxon>
        <taxon>Stenosarchaea group</taxon>
        <taxon>Methanomicrobia</taxon>
        <taxon>Methanomicrobiales</taxon>
        <taxon>Methanospirillaceae</taxon>
        <taxon>Methanospirillum</taxon>
    </lineage>
</organism>
<dbReference type="OrthoDB" id="116854at2157"/>
<dbReference type="InParanoid" id="Q2FNC4"/>
<dbReference type="AlphaFoldDB" id="Q2FNC4"/>
<name>Q2FNC4_METHJ</name>
<dbReference type="HOGENOM" id="CLU_1840578_0_0_2"/>
<dbReference type="KEGG" id="mhu:Mhun_2729"/>
<accession>Q2FNC4</accession>
<protein>
    <submittedName>
        <fullName evidence="2">Uncharacterized protein</fullName>
    </submittedName>
</protein>
<keyword evidence="1" id="KW-0175">Coiled coil</keyword>
<dbReference type="STRING" id="323259.Mhun_2729"/>
<dbReference type="EnsemblBacteria" id="ABD42424">
    <property type="protein sequence ID" value="ABD42424"/>
    <property type="gene ID" value="Mhun_2729"/>
</dbReference>
<dbReference type="RefSeq" id="WP_011449680.1">
    <property type="nucleotide sequence ID" value="NC_007796.1"/>
</dbReference>
<sequence>MQYENIDSAEMAELALSQAVDEHIEKSKEAIDRISELEQQILHWNQEDIRKLRNDIQELRELLKKNFQVQIENFIHMRSIPGMRVPEEIRQLYKIISVDKKGFALYGTEMDKIAHITKITEHFKKRKEAAAQAKAKEKK</sequence>
<evidence type="ECO:0000256" key="1">
    <source>
        <dbReference type="SAM" id="Coils"/>
    </source>
</evidence>
<keyword evidence="3" id="KW-1185">Reference proteome</keyword>